<keyword evidence="17" id="KW-1185">Reference proteome</keyword>
<dbReference type="PROSITE" id="PS00237">
    <property type="entry name" value="G_PROTEIN_RECEP_F1_1"/>
    <property type="match status" value="1"/>
</dbReference>
<dbReference type="PROSITE" id="PS50262">
    <property type="entry name" value="G_PROTEIN_RECEP_F1_2"/>
    <property type="match status" value="1"/>
</dbReference>
<comment type="similarity">
    <text evidence="13">Belongs to the G-protein coupled receptor 1 family.</text>
</comment>
<dbReference type="OMA" id="YLHIYYY"/>
<dbReference type="GO" id="GO:0009986">
    <property type="term" value="C:cell surface"/>
    <property type="evidence" value="ECO:0007669"/>
    <property type="project" value="UniProtKB-SubCell"/>
</dbReference>
<evidence type="ECO:0000259" key="15">
    <source>
        <dbReference type="PROSITE" id="PS50262"/>
    </source>
</evidence>
<evidence type="ECO:0000256" key="5">
    <source>
        <dbReference type="ARBA" id="ARBA00022692"/>
    </source>
</evidence>
<dbReference type="OrthoDB" id="5987098at2759"/>
<feature type="domain" description="G-protein coupled receptors family 1 profile" evidence="15">
    <location>
        <begin position="62"/>
        <end position="260"/>
    </location>
</feature>
<proteinExistence type="inferred from homology"/>
<protein>
    <recommendedName>
        <fullName evidence="15">G-protein coupled receptors family 1 profile domain-containing protein</fullName>
    </recommendedName>
</protein>
<keyword evidence="8 13" id="KW-0297">G-protein coupled receptor</keyword>
<evidence type="ECO:0000256" key="9">
    <source>
        <dbReference type="ARBA" id="ARBA00023136"/>
    </source>
</evidence>
<dbReference type="InterPro" id="IPR017452">
    <property type="entry name" value="GPCR_Rhodpsn_7TM"/>
</dbReference>
<evidence type="ECO:0000256" key="3">
    <source>
        <dbReference type="ARBA" id="ARBA00004651"/>
    </source>
</evidence>
<accession>A0A401REI2</accession>
<dbReference type="InterPro" id="IPR002277">
    <property type="entry name" value="LPA_rcpt_EDG2"/>
</dbReference>
<feature type="transmembrane region" description="Helical" evidence="14">
    <location>
        <begin position="202"/>
        <end position="228"/>
    </location>
</feature>
<reference evidence="16 17" key="1">
    <citation type="journal article" date="2018" name="Nat. Ecol. Evol.">
        <title>Shark genomes provide insights into elasmobranch evolution and the origin of vertebrates.</title>
        <authorList>
            <person name="Hara Y"/>
            <person name="Yamaguchi K"/>
            <person name="Onimaru K"/>
            <person name="Kadota M"/>
            <person name="Koyanagi M"/>
            <person name="Keeley SD"/>
            <person name="Tatsumi K"/>
            <person name="Tanaka K"/>
            <person name="Motone F"/>
            <person name="Kageyama Y"/>
            <person name="Nozu R"/>
            <person name="Adachi N"/>
            <person name="Nishimura O"/>
            <person name="Nakagawa R"/>
            <person name="Tanegashima C"/>
            <person name="Kiyatake I"/>
            <person name="Matsumoto R"/>
            <person name="Murakumo K"/>
            <person name="Nishida K"/>
            <person name="Terakita A"/>
            <person name="Kuratani S"/>
            <person name="Sato K"/>
            <person name="Hyodo S Kuraku.S."/>
        </authorList>
    </citation>
    <scope>NUCLEOTIDE SEQUENCE [LARGE SCALE GENOMIC DNA]</scope>
</reference>
<dbReference type="GO" id="GO:0005886">
    <property type="term" value="C:plasma membrane"/>
    <property type="evidence" value="ECO:0007669"/>
    <property type="project" value="UniProtKB-SubCell"/>
</dbReference>
<feature type="non-terminal residue" evidence="16">
    <location>
        <position position="260"/>
    </location>
</feature>
<feature type="transmembrane region" description="Helical" evidence="14">
    <location>
        <begin position="80"/>
        <end position="103"/>
    </location>
</feature>
<evidence type="ECO:0000256" key="8">
    <source>
        <dbReference type="ARBA" id="ARBA00023040"/>
    </source>
</evidence>
<evidence type="ECO:0000256" key="13">
    <source>
        <dbReference type="RuleBase" id="RU000688"/>
    </source>
</evidence>
<organism evidence="16 17">
    <name type="scientific">Chiloscyllium punctatum</name>
    <name type="common">Brownbanded bambooshark</name>
    <name type="synonym">Hemiscyllium punctatum</name>
    <dbReference type="NCBI Taxonomy" id="137246"/>
    <lineage>
        <taxon>Eukaryota</taxon>
        <taxon>Metazoa</taxon>
        <taxon>Chordata</taxon>
        <taxon>Craniata</taxon>
        <taxon>Vertebrata</taxon>
        <taxon>Chondrichthyes</taxon>
        <taxon>Elasmobranchii</taxon>
        <taxon>Galeomorphii</taxon>
        <taxon>Galeoidea</taxon>
        <taxon>Orectolobiformes</taxon>
        <taxon>Hemiscylliidae</taxon>
        <taxon>Chiloscyllium</taxon>
    </lineage>
</organism>
<dbReference type="InterPro" id="IPR000276">
    <property type="entry name" value="GPCR_Rhodpsn"/>
</dbReference>
<evidence type="ECO:0000256" key="14">
    <source>
        <dbReference type="SAM" id="Phobius"/>
    </source>
</evidence>
<keyword evidence="10" id="KW-1015">Disulfide bond</keyword>
<evidence type="ECO:0000256" key="6">
    <source>
        <dbReference type="ARBA" id="ARBA00022753"/>
    </source>
</evidence>
<dbReference type="SUPFAM" id="SSF81321">
    <property type="entry name" value="Family A G protein-coupled receptor-like"/>
    <property type="match status" value="1"/>
</dbReference>
<comment type="subcellular location">
    <subcellularLocation>
        <location evidence="3">Cell membrane</location>
        <topology evidence="3">Multi-pass membrane protein</topology>
    </subcellularLocation>
    <subcellularLocation>
        <location evidence="2">Cell surface</location>
    </subcellularLocation>
    <subcellularLocation>
        <location evidence="1">Endosome</location>
    </subcellularLocation>
</comment>
<evidence type="ECO:0000256" key="11">
    <source>
        <dbReference type="ARBA" id="ARBA00023180"/>
    </source>
</evidence>
<dbReference type="GO" id="GO:0070915">
    <property type="term" value="F:lysophosphatidic acid receptor activity"/>
    <property type="evidence" value="ECO:0007669"/>
    <property type="project" value="InterPro"/>
</dbReference>
<feature type="transmembrane region" description="Helical" evidence="14">
    <location>
        <begin position="47"/>
        <end position="73"/>
    </location>
</feature>
<keyword evidence="9 14" id="KW-0472">Membrane</keyword>
<keyword evidence="5 13" id="KW-0812">Transmembrane</keyword>
<evidence type="ECO:0000256" key="10">
    <source>
        <dbReference type="ARBA" id="ARBA00023157"/>
    </source>
</evidence>
<keyword evidence="13" id="KW-0675">Receptor</keyword>
<evidence type="ECO:0000256" key="12">
    <source>
        <dbReference type="ARBA" id="ARBA00023224"/>
    </source>
</evidence>
<dbReference type="Proteomes" id="UP000287033">
    <property type="component" value="Unassembled WGS sequence"/>
</dbReference>
<keyword evidence="7 14" id="KW-1133">Transmembrane helix</keyword>
<name>A0A401REI2_CHIPU</name>
<dbReference type="STRING" id="137246.A0A401REI2"/>
<evidence type="ECO:0000256" key="2">
    <source>
        <dbReference type="ARBA" id="ARBA00004241"/>
    </source>
</evidence>
<comment type="caution">
    <text evidence="16">The sequence shown here is derived from an EMBL/GenBank/DDBJ whole genome shotgun (WGS) entry which is preliminary data.</text>
</comment>
<evidence type="ECO:0000256" key="1">
    <source>
        <dbReference type="ARBA" id="ARBA00004177"/>
    </source>
</evidence>
<feature type="transmembrane region" description="Helical" evidence="14">
    <location>
        <begin position="160"/>
        <end position="182"/>
    </location>
</feature>
<gene>
    <name evidence="16" type="ORF">chiPu_0022589</name>
</gene>
<keyword evidence="12 13" id="KW-0807">Transducer</keyword>
<dbReference type="EMBL" id="BEZZ01009101">
    <property type="protein sequence ID" value="GCC16559.1"/>
    <property type="molecule type" value="Genomic_DNA"/>
</dbReference>
<dbReference type="PRINTS" id="PR01148">
    <property type="entry name" value="EDG2RECEPTOR"/>
</dbReference>
<dbReference type="Gene3D" id="1.20.1070.10">
    <property type="entry name" value="Rhodopsin 7-helix transmembrane proteins"/>
    <property type="match status" value="1"/>
</dbReference>
<keyword evidence="4" id="KW-1003">Cell membrane</keyword>
<evidence type="ECO:0000313" key="17">
    <source>
        <dbReference type="Proteomes" id="UP000287033"/>
    </source>
</evidence>
<feature type="non-terminal residue" evidence="16">
    <location>
        <position position="1"/>
    </location>
</feature>
<sequence length="260" mass="29937">CSARIVGDVKVGRRDTMGECFHNRSVWFFYNSTGKELSPIWRTKDKLVVSLGLLVCVIIILANLLVIVAIAINRRFHFPIFYLLANLAAADLFSGVAYMFLMFHTGPRTIQLSVRTWFFRQSLLDISLTASVANLLAIAVERHQTIFQFQLHSKMSNQRVIILIGCIWCTAVLIGFIPHLGWNCICHLSTCSRMAPLYSQSYLIFWAVSNLVIFGAMLLNYLHIYYYVKQKTQRMSRHTSFQQRHKDTMMNLMKTVVMVL</sequence>
<dbReference type="AlphaFoldDB" id="A0A401REI2"/>
<keyword evidence="6" id="KW-0967">Endosome</keyword>
<dbReference type="InterPro" id="IPR004065">
    <property type="entry name" value="LPA_rcpt"/>
</dbReference>
<dbReference type="PRINTS" id="PR01527">
    <property type="entry name" value="LPARECEPTOR"/>
</dbReference>
<dbReference type="Pfam" id="PF00001">
    <property type="entry name" value="7tm_1"/>
    <property type="match status" value="1"/>
</dbReference>
<dbReference type="PRINTS" id="PR00237">
    <property type="entry name" value="GPCRRHODOPSN"/>
</dbReference>
<feature type="transmembrane region" description="Helical" evidence="14">
    <location>
        <begin position="123"/>
        <end position="140"/>
    </location>
</feature>
<evidence type="ECO:0000256" key="7">
    <source>
        <dbReference type="ARBA" id="ARBA00022989"/>
    </source>
</evidence>
<dbReference type="GO" id="GO:0005768">
    <property type="term" value="C:endosome"/>
    <property type="evidence" value="ECO:0007669"/>
    <property type="project" value="UniProtKB-SubCell"/>
</dbReference>
<evidence type="ECO:0000313" key="16">
    <source>
        <dbReference type="EMBL" id="GCC16559.1"/>
    </source>
</evidence>
<dbReference type="PANTHER" id="PTHR22750">
    <property type="entry name" value="G-PROTEIN COUPLED RECEPTOR"/>
    <property type="match status" value="1"/>
</dbReference>
<keyword evidence="11" id="KW-0325">Glycoprotein</keyword>
<evidence type="ECO:0000256" key="4">
    <source>
        <dbReference type="ARBA" id="ARBA00022475"/>
    </source>
</evidence>